<dbReference type="Proteomes" id="UP001165652">
    <property type="component" value="Unassembled WGS sequence"/>
</dbReference>
<keyword evidence="4" id="KW-1185">Reference proteome</keyword>
<dbReference type="InterPro" id="IPR011992">
    <property type="entry name" value="EF-hand-dom_pair"/>
</dbReference>
<dbReference type="RefSeq" id="WP_272780089.1">
    <property type="nucleotide sequence ID" value="NZ_JAQQLI010000066.1"/>
</dbReference>
<accession>A0ABT5JIA4</accession>
<protein>
    <submittedName>
        <fullName evidence="3">EF-hand domain-containing protein</fullName>
    </submittedName>
</protein>
<feature type="compositionally biased region" description="Low complexity" evidence="1">
    <location>
        <begin position="190"/>
        <end position="213"/>
    </location>
</feature>
<proteinExistence type="predicted"/>
<dbReference type="Pfam" id="PF13202">
    <property type="entry name" value="EF-hand_5"/>
    <property type="match status" value="2"/>
</dbReference>
<feature type="region of interest" description="Disordered" evidence="1">
    <location>
        <begin position="105"/>
        <end position="213"/>
    </location>
</feature>
<evidence type="ECO:0000256" key="1">
    <source>
        <dbReference type="SAM" id="MobiDB-lite"/>
    </source>
</evidence>
<organism evidence="3 4">
    <name type="scientific">Rhodoplanes tepidamans</name>
    <name type="common">Rhodoplanes cryptolactis</name>
    <dbReference type="NCBI Taxonomy" id="200616"/>
    <lineage>
        <taxon>Bacteria</taxon>
        <taxon>Pseudomonadati</taxon>
        <taxon>Pseudomonadota</taxon>
        <taxon>Alphaproteobacteria</taxon>
        <taxon>Hyphomicrobiales</taxon>
        <taxon>Nitrobacteraceae</taxon>
        <taxon>Rhodoplanes</taxon>
    </lineage>
</organism>
<feature type="domain" description="EF-hand" evidence="2">
    <location>
        <begin position="44"/>
        <end position="79"/>
    </location>
</feature>
<name>A0ABT5JIA4_RHOTP</name>
<evidence type="ECO:0000259" key="2">
    <source>
        <dbReference type="PROSITE" id="PS50222"/>
    </source>
</evidence>
<dbReference type="PROSITE" id="PS50222">
    <property type="entry name" value="EF_HAND_2"/>
    <property type="match status" value="1"/>
</dbReference>
<gene>
    <name evidence="3" type="ORF">PQJ73_26580</name>
</gene>
<dbReference type="PROSITE" id="PS00018">
    <property type="entry name" value="EF_HAND_1"/>
    <property type="match status" value="1"/>
</dbReference>
<dbReference type="EMBL" id="JAQQLI010000066">
    <property type="protein sequence ID" value="MDC7789262.1"/>
    <property type="molecule type" value="Genomic_DNA"/>
</dbReference>
<evidence type="ECO:0000313" key="4">
    <source>
        <dbReference type="Proteomes" id="UP001165652"/>
    </source>
</evidence>
<dbReference type="InterPro" id="IPR018247">
    <property type="entry name" value="EF_Hand_1_Ca_BS"/>
</dbReference>
<comment type="caution">
    <text evidence="3">The sequence shown here is derived from an EMBL/GenBank/DDBJ whole genome shotgun (WGS) entry which is preliminary data.</text>
</comment>
<dbReference type="Gene3D" id="1.10.238.10">
    <property type="entry name" value="EF-hand"/>
    <property type="match status" value="1"/>
</dbReference>
<reference evidence="3" key="1">
    <citation type="journal article" date="2023" name="Microbiol Resour">
        <title>Genome Sequences of Rhodoplanes serenus and Two Thermotolerant Strains, Rhodoplanes tepidamans and 'Rhodoplanes cryptolactis,' Further Refine the Genus.</title>
        <authorList>
            <person name="Rayyan A.A."/>
            <person name="Kyndt J.A."/>
        </authorList>
    </citation>
    <scope>NUCLEOTIDE SEQUENCE</scope>
    <source>
        <strain evidence="3">DSM 9987</strain>
    </source>
</reference>
<dbReference type="SUPFAM" id="SSF47473">
    <property type="entry name" value="EF-hand"/>
    <property type="match status" value="1"/>
</dbReference>
<dbReference type="InterPro" id="IPR002048">
    <property type="entry name" value="EF_hand_dom"/>
</dbReference>
<sequence>MTIGSISSSSTELLQSLYAKLDTDQSGGVTLEELTSVSEDLAGTSSSDAAALFESTDADGDGLLSETEVKSAFESLSTSMRSTLLAEQETSSDTAAADTITALAGSAGGAGSASGSEDSESSDAVSDSDSGGGGGGGAAATEEETGPFDVADTNQDGEVSAAEQAAYDAKHAPPEATAGGAPPPPPGAPPEEASGTAATSGSTTTASTLAAAA</sequence>
<evidence type="ECO:0000313" key="3">
    <source>
        <dbReference type="EMBL" id="MDC7789262.1"/>
    </source>
</evidence>
<reference evidence="3" key="2">
    <citation type="submission" date="2023-02" db="EMBL/GenBank/DDBJ databases">
        <authorList>
            <person name="Rayyan A."/>
            <person name="Meyer T."/>
            <person name="Kyndt J.A."/>
        </authorList>
    </citation>
    <scope>NUCLEOTIDE SEQUENCE</scope>
    <source>
        <strain evidence="3">DSM 9987</strain>
    </source>
</reference>